<dbReference type="Ensembl" id="ENSCVAT00000004379.1">
    <property type="protein sequence ID" value="ENSCVAP00000024368.1"/>
    <property type="gene ID" value="ENSCVAG00000008396.1"/>
</dbReference>
<dbReference type="Proteomes" id="UP000265020">
    <property type="component" value="Unassembled WGS sequence"/>
</dbReference>
<proteinExistence type="predicted"/>
<keyword evidence="2" id="KW-1185">Reference proteome</keyword>
<dbReference type="AlphaFoldDB" id="A0A3Q2DWV8"/>
<organism evidence="1 2">
    <name type="scientific">Cyprinodon variegatus</name>
    <name type="common">Sheepshead minnow</name>
    <dbReference type="NCBI Taxonomy" id="28743"/>
    <lineage>
        <taxon>Eukaryota</taxon>
        <taxon>Metazoa</taxon>
        <taxon>Chordata</taxon>
        <taxon>Craniata</taxon>
        <taxon>Vertebrata</taxon>
        <taxon>Euteleostomi</taxon>
        <taxon>Actinopterygii</taxon>
        <taxon>Neopterygii</taxon>
        <taxon>Teleostei</taxon>
        <taxon>Neoteleostei</taxon>
        <taxon>Acanthomorphata</taxon>
        <taxon>Ovalentaria</taxon>
        <taxon>Atherinomorphae</taxon>
        <taxon>Cyprinodontiformes</taxon>
        <taxon>Cyprinodontidae</taxon>
        <taxon>Cyprinodon</taxon>
    </lineage>
</organism>
<sequence>KSNPKEMQLLLITIRFCIKLNIIRVKAGMIFICRPKALCKSTPLSELLEWDTVRESLPADTDSLQNTVTPQLVQNKVRSRKKMMRYLISFICPYLLSALEQEDITQSEGVKKRYLSGIVNYGEVGFPAWLL</sequence>
<reference evidence="1" key="1">
    <citation type="submission" date="2025-08" db="UniProtKB">
        <authorList>
            <consortium name="Ensembl"/>
        </authorList>
    </citation>
    <scope>IDENTIFICATION</scope>
</reference>
<accession>A0A3Q2DWV8</accession>
<evidence type="ECO:0000313" key="2">
    <source>
        <dbReference type="Proteomes" id="UP000265020"/>
    </source>
</evidence>
<protein>
    <submittedName>
        <fullName evidence="1">Uncharacterized protein</fullName>
    </submittedName>
</protein>
<reference evidence="1" key="2">
    <citation type="submission" date="2025-09" db="UniProtKB">
        <authorList>
            <consortium name="Ensembl"/>
        </authorList>
    </citation>
    <scope>IDENTIFICATION</scope>
</reference>
<evidence type="ECO:0000313" key="1">
    <source>
        <dbReference type="Ensembl" id="ENSCVAP00000024368.1"/>
    </source>
</evidence>
<name>A0A3Q2DWV8_CYPVA</name>